<keyword evidence="2" id="KW-1185">Reference proteome</keyword>
<evidence type="ECO:0000313" key="2">
    <source>
        <dbReference type="Proteomes" id="UP000007178"/>
    </source>
</evidence>
<accession>H6WFU8</accession>
<dbReference type="RefSeq" id="YP_007006086.1">
    <property type="nucleotide sequence ID" value="NC_019516.2"/>
</dbReference>
<reference evidence="1 2" key="1">
    <citation type="journal article" date="2012" name="Proc. Natl. Acad. Sci. U.S.A.">
        <title>A novel lineage of myoviruses infecting cyanobacteria is widespread in the oceans.</title>
        <authorList>
            <person name="Sabehi G."/>
            <person name="Shaulov L."/>
            <person name="Silver D.H."/>
            <person name="Yanai I."/>
            <person name="Harel A."/>
            <person name="Lindell D."/>
        </authorList>
    </citation>
    <scope>NUCLEOTIDE SEQUENCE [LARGE SCALE GENOMIC DNA]</scope>
</reference>
<dbReference type="GeneID" id="14013877"/>
<proteinExistence type="predicted"/>
<dbReference type="Proteomes" id="UP000007178">
    <property type="component" value="Segment"/>
</dbReference>
<dbReference type="KEGG" id="vg:14013877"/>
<protein>
    <submittedName>
        <fullName evidence="1">Uncharacterized protein</fullName>
    </submittedName>
</protein>
<organism evidence="1 2">
    <name type="scientific">Cyanophage S-TIM5</name>
    <dbReference type="NCBI Taxonomy" id="1137745"/>
    <lineage>
        <taxon>Viruses</taxon>
        <taxon>Duplodnaviria</taxon>
        <taxon>Heunggongvirae</taxon>
        <taxon>Uroviricota</taxon>
        <taxon>Caudoviricetes</taxon>
        <taxon>Aurunvirus</taxon>
        <taxon>Aurunvirus STIM5</taxon>
    </lineage>
</organism>
<dbReference type="EMBL" id="JQ245707">
    <property type="protein sequence ID" value="AEZ65673.1"/>
    <property type="molecule type" value="Genomic_DNA"/>
</dbReference>
<sequence>MSDKVSVVIIKAKSVDATTDINKMTVHLEQILTEKQKVDVKTRQSVTEATLKGSDFIIFAGWDSMSISQLFSAISFLEKEDESAKEKLIFLFDEPGASCWDSLNRLLTDGMDLRRIDSKIFKKIVDCWSYRDIMSYIDVKLRKLDVNATSGDLNAV</sequence>
<name>H6WFU8_9CAUD</name>
<evidence type="ECO:0000313" key="1">
    <source>
        <dbReference type="EMBL" id="AEZ65673.1"/>
    </source>
</evidence>